<dbReference type="Ensembl" id="ENSHCOT00000028755.1">
    <property type="protein sequence ID" value="ENSHCOP00000017082.1"/>
    <property type="gene ID" value="ENSHCOG00000020917.1"/>
</dbReference>
<name>A0A3Q2YU01_HIPCM</name>
<evidence type="ECO:0000256" key="2">
    <source>
        <dbReference type="SAM" id="Phobius"/>
    </source>
</evidence>
<accession>A0A3Q2YU01</accession>
<protein>
    <submittedName>
        <fullName evidence="3">Crumbs homolog 3b</fullName>
    </submittedName>
</protein>
<evidence type="ECO:0000256" key="1">
    <source>
        <dbReference type="SAM" id="MobiDB-lite"/>
    </source>
</evidence>
<reference evidence="3" key="1">
    <citation type="submission" date="2025-08" db="UniProtKB">
        <authorList>
            <consortium name="Ensembl"/>
        </authorList>
    </citation>
    <scope>IDENTIFICATION</scope>
</reference>
<keyword evidence="2" id="KW-0472">Membrane</keyword>
<feature type="transmembrane region" description="Helical" evidence="2">
    <location>
        <begin position="20"/>
        <end position="46"/>
    </location>
</feature>
<dbReference type="OMA" id="QMEGSYQ"/>
<feature type="region of interest" description="Disordered" evidence="1">
    <location>
        <begin position="54"/>
        <end position="85"/>
    </location>
</feature>
<evidence type="ECO:0000313" key="4">
    <source>
        <dbReference type="Proteomes" id="UP000264820"/>
    </source>
</evidence>
<keyword evidence="2" id="KW-0812">Transmembrane</keyword>
<proteinExistence type="predicted"/>
<feature type="compositionally biased region" description="Basic and acidic residues" evidence="1">
    <location>
        <begin position="54"/>
        <end position="63"/>
    </location>
</feature>
<keyword evidence="4" id="KW-1185">Reference proteome</keyword>
<keyword evidence="2" id="KW-1133">Transmembrane helix</keyword>
<sequence>MKNKSPKQQTFLTMTMRAFFPLTVSALFSTVVLFLGLTLLLLLCVIKKRMEGTYRPSAEERKPSAAGGSEKNGLPFPLPKEERLI</sequence>
<evidence type="ECO:0000313" key="3">
    <source>
        <dbReference type="Ensembl" id="ENSHCOP00000017082.1"/>
    </source>
</evidence>
<dbReference type="GeneTree" id="ENSGT00940000176019"/>
<dbReference type="Proteomes" id="UP000264820">
    <property type="component" value="Unplaced"/>
</dbReference>
<dbReference type="AlphaFoldDB" id="A0A3Q2YU01"/>
<reference evidence="3" key="2">
    <citation type="submission" date="2025-09" db="UniProtKB">
        <authorList>
            <consortium name="Ensembl"/>
        </authorList>
    </citation>
    <scope>IDENTIFICATION</scope>
</reference>
<organism evidence="3 4">
    <name type="scientific">Hippocampus comes</name>
    <name type="common">Tiger tail seahorse</name>
    <dbReference type="NCBI Taxonomy" id="109280"/>
    <lineage>
        <taxon>Eukaryota</taxon>
        <taxon>Metazoa</taxon>
        <taxon>Chordata</taxon>
        <taxon>Craniata</taxon>
        <taxon>Vertebrata</taxon>
        <taxon>Euteleostomi</taxon>
        <taxon>Actinopterygii</taxon>
        <taxon>Neopterygii</taxon>
        <taxon>Teleostei</taxon>
        <taxon>Neoteleostei</taxon>
        <taxon>Acanthomorphata</taxon>
        <taxon>Syngnathiaria</taxon>
        <taxon>Syngnathiformes</taxon>
        <taxon>Syngnathoidei</taxon>
        <taxon>Syngnathidae</taxon>
        <taxon>Hippocampus</taxon>
    </lineage>
</organism>